<dbReference type="EMBL" id="BNCQ01000027">
    <property type="protein sequence ID" value="GIM08512.1"/>
    <property type="molecule type" value="Genomic_DNA"/>
</dbReference>
<feature type="region of interest" description="Disordered" evidence="1">
    <location>
        <begin position="1"/>
        <end position="41"/>
    </location>
</feature>
<keyword evidence="4" id="KW-1185">Reference proteome</keyword>
<evidence type="ECO:0000313" key="2">
    <source>
        <dbReference type="EMBL" id="GIL79903.1"/>
    </source>
</evidence>
<evidence type="ECO:0000256" key="1">
    <source>
        <dbReference type="SAM" id="MobiDB-lite"/>
    </source>
</evidence>
<dbReference type="AlphaFoldDB" id="A0A8J4CDY1"/>
<proteinExistence type="predicted"/>
<reference evidence="2" key="1">
    <citation type="journal article" date="2021" name="Proc. Natl. Acad. Sci. U.S.A.">
        <title>Three genomes in the algal genus Volvox reveal the fate of a haploid sex-determining region after a transition to homothallism.</title>
        <authorList>
            <person name="Yamamoto K."/>
            <person name="Hamaji T."/>
            <person name="Kawai-Toyooka H."/>
            <person name="Matsuzaki R."/>
            <person name="Takahashi F."/>
            <person name="Nishimura Y."/>
            <person name="Kawachi M."/>
            <person name="Noguchi H."/>
            <person name="Minakuchi Y."/>
            <person name="Umen J.G."/>
            <person name="Toyoda A."/>
            <person name="Nozaki H."/>
        </authorList>
    </citation>
    <scope>NUCLEOTIDE SEQUENCE</scope>
    <source>
        <strain evidence="3">NIES-3785</strain>
        <strain evidence="2">NIES-3786</strain>
    </source>
</reference>
<organism evidence="2 4">
    <name type="scientific">Volvox reticuliferus</name>
    <dbReference type="NCBI Taxonomy" id="1737510"/>
    <lineage>
        <taxon>Eukaryota</taxon>
        <taxon>Viridiplantae</taxon>
        <taxon>Chlorophyta</taxon>
        <taxon>core chlorophytes</taxon>
        <taxon>Chlorophyceae</taxon>
        <taxon>CS clade</taxon>
        <taxon>Chlamydomonadales</taxon>
        <taxon>Volvocaceae</taxon>
        <taxon>Volvox</taxon>
    </lineage>
</organism>
<comment type="caution">
    <text evidence="2">The sequence shown here is derived from an EMBL/GenBank/DDBJ whole genome shotgun (WGS) entry which is preliminary data.</text>
</comment>
<evidence type="ECO:0000313" key="4">
    <source>
        <dbReference type="Proteomes" id="UP000747110"/>
    </source>
</evidence>
<accession>A0A8J4CDY1</accession>
<name>A0A8J4CDY1_9CHLO</name>
<evidence type="ECO:0000313" key="3">
    <source>
        <dbReference type="EMBL" id="GIM08512.1"/>
    </source>
</evidence>
<sequence>MPGTVVGRSCSNSRRGDSGAGPVTSTAEASVSAHGSDDDESWVSIPVTAVPWVALAEACSQSCSAAPPWCSAALADWGEMRCNWRIIVCTEGGDESMVMAWPS</sequence>
<dbReference type="EMBL" id="BNCP01000016">
    <property type="protein sequence ID" value="GIL79903.1"/>
    <property type="molecule type" value="Genomic_DNA"/>
</dbReference>
<dbReference type="Proteomes" id="UP000722791">
    <property type="component" value="Unassembled WGS sequence"/>
</dbReference>
<protein>
    <submittedName>
        <fullName evidence="2">Uncharacterized protein</fullName>
    </submittedName>
</protein>
<dbReference type="Proteomes" id="UP000747110">
    <property type="component" value="Unassembled WGS sequence"/>
</dbReference>
<gene>
    <name evidence="2" type="ORF">Vretifemale_9143</name>
    <name evidence="3" type="ORF">Vretimale_12523</name>
</gene>